<dbReference type="Gene3D" id="2.30.30.130">
    <property type="entry name" value="Transposase, Mu, C-terminal"/>
    <property type="match status" value="1"/>
</dbReference>
<dbReference type="InterPro" id="IPR003314">
    <property type="entry name" value="Mu-type_HTH"/>
</dbReference>
<dbReference type="InterPro" id="IPR036397">
    <property type="entry name" value="RNaseH_sf"/>
</dbReference>
<name>A0A3M6RUE1_9BURK</name>
<protein>
    <submittedName>
        <fullName evidence="4">Integrase</fullName>
    </submittedName>
</protein>
<evidence type="ECO:0000256" key="1">
    <source>
        <dbReference type="SAM" id="MobiDB-lite"/>
    </source>
</evidence>
<evidence type="ECO:0000259" key="2">
    <source>
        <dbReference type="PROSITE" id="PS50994"/>
    </source>
</evidence>
<dbReference type="GO" id="GO:0003677">
    <property type="term" value="F:DNA binding"/>
    <property type="evidence" value="ECO:0007669"/>
    <property type="project" value="InterPro"/>
</dbReference>
<dbReference type="Pfam" id="PF00665">
    <property type="entry name" value="rve"/>
    <property type="match status" value="1"/>
</dbReference>
<dbReference type="InterPro" id="IPR012337">
    <property type="entry name" value="RNaseH-like_sf"/>
</dbReference>
<dbReference type="RefSeq" id="WP_122243823.1">
    <property type="nucleotide sequence ID" value="NZ_RDQJ01000001.1"/>
</dbReference>
<dbReference type="SUPFAM" id="SSF46955">
    <property type="entry name" value="Putative DNA-binding domain"/>
    <property type="match status" value="1"/>
</dbReference>
<evidence type="ECO:0000313" key="5">
    <source>
        <dbReference type="Proteomes" id="UP000275180"/>
    </source>
</evidence>
<dbReference type="PROSITE" id="PS51702">
    <property type="entry name" value="HTH_MU"/>
    <property type="match status" value="1"/>
</dbReference>
<accession>A0A3M6RUE1</accession>
<feature type="domain" description="HTH Mu-type" evidence="3">
    <location>
        <begin position="3"/>
        <end position="71"/>
    </location>
</feature>
<dbReference type="InterPro" id="IPR036388">
    <property type="entry name" value="WH-like_DNA-bd_sf"/>
</dbReference>
<evidence type="ECO:0000259" key="3">
    <source>
        <dbReference type="PROSITE" id="PS51702"/>
    </source>
</evidence>
<dbReference type="SUPFAM" id="SSF53098">
    <property type="entry name" value="Ribonuclease H-like"/>
    <property type="match status" value="1"/>
</dbReference>
<dbReference type="InterPro" id="IPR001584">
    <property type="entry name" value="Integrase_cat-core"/>
</dbReference>
<dbReference type="OrthoDB" id="5676324at2"/>
<dbReference type="InterPro" id="IPR009061">
    <property type="entry name" value="DNA-bd_dom_put_sf"/>
</dbReference>
<feature type="domain" description="Integrase catalytic" evidence="2">
    <location>
        <begin position="285"/>
        <end position="407"/>
    </location>
</feature>
<dbReference type="InterPro" id="IPR015378">
    <property type="entry name" value="Transposase-like_Mu_C"/>
</dbReference>
<dbReference type="PROSITE" id="PS50994">
    <property type="entry name" value="INTEGRASE"/>
    <property type="match status" value="1"/>
</dbReference>
<dbReference type="Gene3D" id="1.10.10.10">
    <property type="entry name" value="Winged helix-like DNA-binding domain superfamily/Winged helix DNA-binding domain"/>
    <property type="match status" value="1"/>
</dbReference>
<comment type="caution">
    <text evidence="4">The sequence shown here is derived from an EMBL/GenBank/DDBJ whole genome shotgun (WGS) entry which is preliminary data.</text>
</comment>
<dbReference type="Pfam" id="PF09299">
    <property type="entry name" value="Mu-transpos_C"/>
    <property type="match status" value="1"/>
</dbReference>
<dbReference type="GO" id="GO:0015074">
    <property type="term" value="P:DNA integration"/>
    <property type="evidence" value="ECO:0007669"/>
    <property type="project" value="InterPro"/>
</dbReference>
<proteinExistence type="predicted"/>
<dbReference type="InterPro" id="IPR009004">
    <property type="entry name" value="Transposase_Mu_C"/>
</dbReference>
<dbReference type="Proteomes" id="UP000275180">
    <property type="component" value="Unassembled WGS sequence"/>
</dbReference>
<dbReference type="Gene3D" id="3.30.420.10">
    <property type="entry name" value="Ribonuclease H-like superfamily/Ribonuclease H"/>
    <property type="match status" value="1"/>
</dbReference>
<reference evidence="4 5" key="1">
    <citation type="submission" date="2018-10" db="EMBL/GenBank/DDBJ databases">
        <title>Comamonadaceae CDC group NO-1 genome sequencing and assembly.</title>
        <authorList>
            <person name="Bernier A.-M."/>
            <person name="Bernard K."/>
        </authorList>
    </citation>
    <scope>NUCLEOTIDE SEQUENCE [LARGE SCALE GENOMIC DNA]</scope>
    <source>
        <strain evidence="4 5">NML180582</strain>
    </source>
</reference>
<organism evidence="4 5">
    <name type="scientific">Vandammella animalimorsus</name>
    <dbReference type="NCBI Taxonomy" id="2029117"/>
    <lineage>
        <taxon>Bacteria</taxon>
        <taxon>Pseudomonadati</taxon>
        <taxon>Pseudomonadota</taxon>
        <taxon>Betaproteobacteria</taxon>
        <taxon>Burkholderiales</taxon>
        <taxon>Comamonadaceae</taxon>
        <taxon>Vandammella</taxon>
    </lineage>
</organism>
<gene>
    <name evidence="4" type="ORF">EBQ34_01145</name>
</gene>
<dbReference type="EMBL" id="RDQJ01000001">
    <property type="protein sequence ID" value="RMX18990.1"/>
    <property type="molecule type" value="Genomic_DNA"/>
</dbReference>
<evidence type="ECO:0000313" key="4">
    <source>
        <dbReference type="EMBL" id="RMX18990.1"/>
    </source>
</evidence>
<sequence length="747" mass="81691">MSSSIWMTARELAGLPGMPASERRTRDRLQQLAVPSRQRQGRTGGGGLEYDSAALPAQTQAALAAQRIGQAGQRAAQAITPAAPLALPEPQGDEALPATAAARPGLLRQPPSEGEQRCADARMQLLRMVDSAACLCGAKKAYAQVAAQATLAQPGEALHGIVSAANQRRSTLSARTLEGWARLRREGGWQALLPAPAQAQPLAAVGEDVAMVLALYFSRDPQWRNLSNAVRAIKRKLGLPADDGRALYGRCRRAIAKTDNVQAIKARHSGAARAALLPFKRRDTSVLKPNDVWLMDGHTYKAKVRHPDHGQPFRPELTVAIDAATRRIQGWSVNYSENVIAVGDCMRHAIGQCGVPAILYSDNGGGETAKQIDCPVDGFCARLGIDHRTGIPGHPQGHGLIERSWRTHAINSARQWGSFLGSDADPGEYRKAAARIAKEQRALEAARKRGDAEVIVLDTKLLPSWEMFVDHINAMVADYNANHRHRSLPKRADGKHMTPDEAWAAMVQPGDLHMLSELEQRALFRPSALRTAQRGEVKFSNNIYYAPELMRRDVDRQQVSVRFDIHNPHTVEIYTLSGEFVCQAKWGGNRMDYYPKPVIEMAREKRVRATVKRREQQIDAALRELNPTLAQQPAASLPAPNLAAGMPLMQMPAQRAGVVIDVQATPAPQANAQQADARPFFASPSERYEWLMAHREQWTDTDGRWLDDYTSGEDYAALADYYASRGLGWEEGGNGFRGAQAAGGAAA</sequence>
<dbReference type="SUPFAM" id="SSF50610">
    <property type="entry name" value="mu transposase, C-terminal domain"/>
    <property type="match status" value="1"/>
</dbReference>
<feature type="region of interest" description="Disordered" evidence="1">
    <location>
        <begin position="16"/>
        <end position="51"/>
    </location>
</feature>
<dbReference type="AlphaFoldDB" id="A0A3M6RUE1"/>
<dbReference type="Pfam" id="PF02316">
    <property type="entry name" value="HTH_Tnp_Mu_1"/>
    <property type="match status" value="1"/>
</dbReference>